<sequence length="72" mass="7593">MVGGGVMRELVPGVAAWGVPPDSMPSLGVSSIGVSSMLLLNAVASHCQLPLVSYLWEMGSVVFFLLEWSLCL</sequence>
<keyword evidence="2" id="KW-1185">Reference proteome</keyword>
<proteinExistence type="predicted"/>
<dbReference type="AlphaFoldDB" id="A0A0E0KH18"/>
<name>A0A0E0KH18_ORYPU</name>
<dbReference type="HOGENOM" id="CLU_2726589_0_0_1"/>
<dbReference type="Proteomes" id="UP000026962">
    <property type="component" value="Chromosome 3"/>
</dbReference>
<protein>
    <submittedName>
        <fullName evidence="1">Uncharacterized protein</fullName>
    </submittedName>
</protein>
<organism evidence="1">
    <name type="scientific">Oryza punctata</name>
    <name type="common">Red rice</name>
    <dbReference type="NCBI Taxonomy" id="4537"/>
    <lineage>
        <taxon>Eukaryota</taxon>
        <taxon>Viridiplantae</taxon>
        <taxon>Streptophyta</taxon>
        <taxon>Embryophyta</taxon>
        <taxon>Tracheophyta</taxon>
        <taxon>Spermatophyta</taxon>
        <taxon>Magnoliopsida</taxon>
        <taxon>Liliopsida</taxon>
        <taxon>Poales</taxon>
        <taxon>Poaceae</taxon>
        <taxon>BOP clade</taxon>
        <taxon>Oryzoideae</taxon>
        <taxon>Oryzeae</taxon>
        <taxon>Oryzinae</taxon>
        <taxon>Oryza</taxon>
    </lineage>
</organism>
<dbReference type="Gramene" id="OPUNC03G25800.1">
    <property type="protein sequence ID" value="OPUNC03G25800.1"/>
    <property type="gene ID" value="OPUNC03G25800"/>
</dbReference>
<evidence type="ECO:0000313" key="2">
    <source>
        <dbReference type="Proteomes" id="UP000026962"/>
    </source>
</evidence>
<dbReference type="EnsemblPlants" id="OPUNC03G25800.1">
    <property type="protein sequence ID" value="OPUNC03G25800.1"/>
    <property type="gene ID" value="OPUNC03G25800"/>
</dbReference>
<accession>A0A0E0KH18</accession>
<reference evidence="1" key="1">
    <citation type="submission" date="2015-04" db="UniProtKB">
        <authorList>
            <consortium name="EnsemblPlants"/>
        </authorList>
    </citation>
    <scope>IDENTIFICATION</scope>
</reference>
<reference evidence="1" key="2">
    <citation type="submission" date="2018-05" db="EMBL/GenBank/DDBJ databases">
        <title>OpunRS2 (Oryza punctata Reference Sequence Version 2).</title>
        <authorList>
            <person name="Zhang J."/>
            <person name="Kudrna D."/>
            <person name="Lee S."/>
            <person name="Talag J."/>
            <person name="Welchert J."/>
            <person name="Wing R.A."/>
        </authorList>
    </citation>
    <scope>NUCLEOTIDE SEQUENCE [LARGE SCALE GENOMIC DNA]</scope>
</reference>
<evidence type="ECO:0000313" key="1">
    <source>
        <dbReference type="EnsemblPlants" id="OPUNC03G25800.1"/>
    </source>
</evidence>